<dbReference type="Pfam" id="PF25967">
    <property type="entry name" value="RND-MFP_C"/>
    <property type="match status" value="1"/>
</dbReference>
<feature type="domain" description="Multidrug resistance protein MdtA-like barrel-sandwich hybrid" evidence="5">
    <location>
        <begin position="60"/>
        <end position="200"/>
    </location>
</feature>
<dbReference type="RefSeq" id="WP_065396189.1">
    <property type="nucleotide sequence ID" value="NZ_MAYH01000048.1"/>
</dbReference>
<evidence type="ECO:0000259" key="4">
    <source>
        <dbReference type="Pfam" id="PF25876"/>
    </source>
</evidence>
<evidence type="ECO:0000313" key="8">
    <source>
        <dbReference type="EMBL" id="OCA69090.1"/>
    </source>
</evidence>
<evidence type="ECO:0000259" key="5">
    <source>
        <dbReference type="Pfam" id="PF25917"/>
    </source>
</evidence>
<reference evidence="8 9" key="1">
    <citation type="submission" date="2016-07" db="EMBL/GenBank/DDBJ databases">
        <authorList>
            <person name="Jeong J.-J."/>
            <person name="Kim D.W."/>
            <person name="Sang M.K."/>
            <person name="Choi I.-G."/>
            <person name="Kim K.D."/>
        </authorList>
    </citation>
    <scope>NUCLEOTIDE SEQUENCE [LARGE SCALE GENOMIC DNA]</scope>
    <source>
        <strain evidence="8 9">UTM-3</strain>
    </source>
</reference>
<dbReference type="InterPro" id="IPR058624">
    <property type="entry name" value="MdtA-like_HH"/>
</dbReference>
<dbReference type="InterPro" id="IPR058627">
    <property type="entry name" value="MdtA-like_C"/>
</dbReference>
<dbReference type="Gene3D" id="2.40.50.100">
    <property type="match status" value="1"/>
</dbReference>
<dbReference type="NCBIfam" id="TIGR01730">
    <property type="entry name" value="RND_mfp"/>
    <property type="match status" value="1"/>
</dbReference>
<dbReference type="GO" id="GO:0030313">
    <property type="term" value="C:cell envelope"/>
    <property type="evidence" value="ECO:0007669"/>
    <property type="project" value="UniProtKB-SubCell"/>
</dbReference>
<feature type="coiled-coil region" evidence="3">
    <location>
        <begin position="97"/>
        <end position="165"/>
    </location>
</feature>
<dbReference type="InterPro" id="IPR058625">
    <property type="entry name" value="MdtA-like_BSH"/>
</dbReference>
<evidence type="ECO:0000259" key="7">
    <source>
        <dbReference type="Pfam" id="PF25967"/>
    </source>
</evidence>
<dbReference type="Pfam" id="PF25944">
    <property type="entry name" value="Beta-barrel_RND"/>
    <property type="match status" value="1"/>
</dbReference>
<feature type="domain" description="Multidrug resistance protein MdtA-like beta-barrel" evidence="6">
    <location>
        <begin position="207"/>
        <end position="288"/>
    </location>
</feature>
<evidence type="ECO:0000313" key="9">
    <source>
        <dbReference type="Proteomes" id="UP000092651"/>
    </source>
</evidence>
<proteinExistence type="inferred from homology"/>
<dbReference type="Proteomes" id="UP000092651">
    <property type="component" value="Unassembled WGS sequence"/>
</dbReference>
<dbReference type="InterPro" id="IPR006143">
    <property type="entry name" value="RND_pump_MFP"/>
</dbReference>
<dbReference type="OrthoDB" id="9801814at2"/>
<dbReference type="Gene3D" id="2.40.30.170">
    <property type="match status" value="1"/>
</dbReference>
<keyword evidence="3" id="KW-0175">Coiled coil</keyword>
<comment type="caution">
    <text evidence="8">The sequence shown here is derived from an EMBL/GenBank/DDBJ whole genome shotgun (WGS) entry which is preliminary data.</text>
</comment>
<name>A0A1B8ZBW5_9FLAO</name>
<dbReference type="AlphaFoldDB" id="A0A1B8ZBW5"/>
<dbReference type="PROSITE" id="PS51257">
    <property type="entry name" value="PROKAR_LIPOPROTEIN"/>
    <property type="match status" value="1"/>
</dbReference>
<dbReference type="Gene3D" id="2.40.420.20">
    <property type="match status" value="1"/>
</dbReference>
<dbReference type="InterPro" id="IPR058626">
    <property type="entry name" value="MdtA-like_b-barrel"/>
</dbReference>
<dbReference type="Pfam" id="PF25917">
    <property type="entry name" value="BSH_RND"/>
    <property type="match status" value="1"/>
</dbReference>
<sequence>MYNKVGMITMLLTALVACTPKDQADNSNRQPIPELPVKIINLGDAQSFKDYPAVIEGKENIEIRVQANGYLDKVYVEEGSYVKKGQLLFKINDAIYLAQVEKDKANLLSSVSTLENAKLEVEKTKPLTENKVFSQVQLKNAINNLNIAKANFQQAKAKLNESKINLNFTYVKAPVSGYIGRIPKRIGNLVSVSDVTPLTTLSDVSKVYVYFSLSETDYFNLVSNEKDLLKKKVDLILPNGELYKSPGQIEMIDGQFNKTTGAITIRANFPNSSSLLRTGVTATIRLSEKYHNVLLVPQIATTDIQNKVFVFTLDSHNKVTKKQISLFGKAENNYIVSSGLKIGDKIVIGGVESLADNTIIKPIFK</sequence>
<organism evidence="8 9">
    <name type="scientific">Chryseobacterium artocarpi</name>
    <dbReference type="NCBI Taxonomy" id="1414727"/>
    <lineage>
        <taxon>Bacteria</taxon>
        <taxon>Pseudomonadati</taxon>
        <taxon>Bacteroidota</taxon>
        <taxon>Flavobacteriia</taxon>
        <taxon>Flavobacteriales</taxon>
        <taxon>Weeksellaceae</taxon>
        <taxon>Chryseobacterium group</taxon>
        <taxon>Chryseobacterium</taxon>
    </lineage>
</organism>
<comment type="subcellular location">
    <subcellularLocation>
        <location evidence="1">Cell envelope</location>
    </subcellularLocation>
</comment>
<feature type="domain" description="Multidrug resistance protein MdtA-like C-terminal permuted SH3" evidence="7">
    <location>
        <begin position="292"/>
        <end position="351"/>
    </location>
</feature>
<dbReference type="PANTHER" id="PTHR30158">
    <property type="entry name" value="ACRA/E-RELATED COMPONENT OF DRUG EFFLUX TRANSPORTER"/>
    <property type="match status" value="1"/>
</dbReference>
<dbReference type="GO" id="GO:0022857">
    <property type="term" value="F:transmembrane transporter activity"/>
    <property type="evidence" value="ECO:0007669"/>
    <property type="project" value="InterPro"/>
</dbReference>
<dbReference type="Gene3D" id="1.10.287.470">
    <property type="entry name" value="Helix hairpin bin"/>
    <property type="match status" value="1"/>
</dbReference>
<feature type="domain" description="Multidrug resistance protein MdtA-like alpha-helical hairpin" evidence="4">
    <location>
        <begin position="102"/>
        <end position="169"/>
    </location>
</feature>
<comment type="similarity">
    <text evidence="2">Belongs to the membrane fusion protein (MFP) (TC 8.A.1) family.</text>
</comment>
<evidence type="ECO:0000259" key="6">
    <source>
        <dbReference type="Pfam" id="PF25944"/>
    </source>
</evidence>
<evidence type="ECO:0000256" key="3">
    <source>
        <dbReference type="SAM" id="Coils"/>
    </source>
</evidence>
<dbReference type="Pfam" id="PF25876">
    <property type="entry name" value="HH_MFP_RND"/>
    <property type="match status" value="1"/>
</dbReference>
<evidence type="ECO:0000256" key="1">
    <source>
        <dbReference type="ARBA" id="ARBA00004196"/>
    </source>
</evidence>
<gene>
    <name evidence="8" type="ORF">BBI01_17925</name>
</gene>
<dbReference type="SUPFAM" id="SSF111369">
    <property type="entry name" value="HlyD-like secretion proteins"/>
    <property type="match status" value="1"/>
</dbReference>
<dbReference type="GO" id="GO:0046677">
    <property type="term" value="P:response to antibiotic"/>
    <property type="evidence" value="ECO:0007669"/>
    <property type="project" value="TreeGrafter"/>
</dbReference>
<accession>A0A1B8ZBW5</accession>
<dbReference type="EMBL" id="MAYH01000048">
    <property type="protein sequence ID" value="OCA69090.1"/>
    <property type="molecule type" value="Genomic_DNA"/>
</dbReference>
<keyword evidence="9" id="KW-1185">Reference proteome</keyword>
<dbReference type="PANTHER" id="PTHR30158:SF23">
    <property type="entry name" value="MULTIDRUG RESISTANCE PROTEIN MEXA"/>
    <property type="match status" value="1"/>
</dbReference>
<dbReference type="GO" id="GO:0005886">
    <property type="term" value="C:plasma membrane"/>
    <property type="evidence" value="ECO:0007669"/>
    <property type="project" value="TreeGrafter"/>
</dbReference>
<evidence type="ECO:0000256" key="2">
    <source>
        <dbReference type="ARBA" id="ARBA00009477"/>
    </source>
</evidence>
<protein>
    <submittedName>
        <fullName evidence="8">Uncharacterized protein</fullName>
    </submittedName>
</protein>